<comment type="caution">
    <text evidence="1">The sequence shown here is derived from an EMBL/GenBank/DDBJ whole genome shotgun (WGS) entry which is preliminary data.</text>
</comment>
<protein>
    <submittedName>
        <fullName evidence="1">Uncharacterized protein</fullName>
    </submittedName>
</protein>
<evidence type="ECO:0000313" key="1">
    <source>
        <dbReference type="EMBL" id="KAJ8979730.1"/>
    </source>
</evidence>
<dbReference type="Proteomes" id="UP001162164">
    <property type="component" value="Unassembled WGS sequence"/>
</dbReference>
<keyword evidence="2" id="KW-1185">Reference proteome</keyword>
<sequence length="140" mass="16613">MPHIDILFSQLQKIETDVIKIQKCIDNFQKEVAQIRDDLPPLTNDPLYIDVKEETPKKRRRLNQENINMSVREVCDIIAAEEKYKEYKKTLPLEDINQFCEAYPMIDKDILKMELSIFYSRKEITENSSEFKDFPGVCKH</sequence>
<name>A0ABQ9JR57_9CUCU</name>
<dbReference type="EMBL" id="JAPWTJ010000317">
    <property type="protein sequence ID" value="KAJ8979730.1"/>
    <property type="molecule type" value="Genomic_DNA"/>
</dbReference>
<reference evidence="1" key="1">
    <citation type="journal article" date="2023" name="Insect Mol. Biol.">
        <title>Genome sequencing provides insights into the evolution of gene families encoding plant cell wall-degrading enzymes in longhorned beetles.</title>
        <authorList>
            <person name="Shin N.R."/>
            <person name="Okamura Y."/>
            <person name="Kirsch R."/>
            <person name="Pauchet Y."/>
        </authorList>
    </citation>
    <scope>NUCLEOTIDE SEQUENCE</scope>
    <source>
        <strain evidence="1">MMC_N1</strain>
    </source>
</reference>
<proteinExistence type="predicted"/>
<organism evidence="1 2">
    <name type="scientific">Molorchus minor</name>
    <dbReference type="NCBI Taxonomy" id="1323400"/>
    <lineage>
        <taxon>Eukaryota</taxon>
        <taxon>Metazoa</taxon>
        <taxon>Ecdysozoa</taxon>
        <taxon>Arthropoda</taxon>
        <taxon>Hexapoda</taxon>
        <taxon>Insecta</taxon>
        <taxon>Pterygota</taxon>
        <taxon>Neoptera</taxon>
        <taxon>Endopterygota</taxon>
        <taxon>Coleoptera</taxon>
        <taxon>Polyphaga</taxon>
        <taxon>Cucujiformia</taxon>
        <taxon>Chrysomeloidea</taxon>
        <taxon>Cerambycidae</taxon>
        <taxon>Lamiinae</taxon>
        <taxon>Monochamini</taxon>
        <taxon>Molorchus</taxon>
    </lineage>
</organism>
<gene>
    <name evidence="1" type="ORF">NQ317_004717</name>
</gene>
<accession>A0ABQ9JR57</accession>
<evidence type="ECO:0000313" key="2">
    <source>
        <dbReference type="Proteomes" id="UP001162164"/>
    </source>
</evidence>